<proteinExistence type="predicted"/>
<dbReference type="PANTHER" id="PTHR30485:SF2">
    <property type="entry name" value="BLL0597 PROTEIN"/>
    <property type="match status" value="1"/>
</dbReference>
<dbReference type="GO" id="GO:0005886">
    <property type="term" value="C:plasma membrane"/>
    <property type="evidence" value="ECO:0007669"/>
    <property type="project" value="UniProtKB-SubCell"/>
</dbReference>
<evidence type="ECO:0000313" key="8">
    <source>
        <dbReference type="EMBL" id="GEO39055.1"/>
    </source>
</evidence>
<dbReference type="SUPFAM" id="SSF81342">
    <property type="entry name" value="Transmembrane di-heme cytochromes"/>
    <property type="match status" value="1"/>
</dbReference>
<feature type="transmembrane region" description="Helical" evidence="6">
    <location>
        <begin position="48"/>
        <end position="69"/>
    </location>
</feature>
<organism evidence="8 9">
    <name type="scientific">Skermanella aerolata</name>
    <dbReference type="NCBI Taxonomy" id="393310"/>
    <lineage>
        <taxon>Bacteria</taxon>
        <taxon>Pseudomonadati</taxon>
        <taxon>Pseudomonadota</taxon>
        <taxon>Alphaproteobacteria</taxon>
        <taxon>Rhodospirillales</taxon>
        <taxon>Azospirillaceae</taxon>
        <taxon>Skermanella</taxon>
    </lineage>
</organism>
<feature type="transmembrane region" description="Helical" evidence="6">
    <location>
        <begin position="216"/>
        <end position="235"/>
    </location>
</feature>
<dbReference type="PANTHER" id="PTHR30485">
    <property type="entry name" value="NI/FE-HYDROGENASE 1 B-TYPE CYTOCHROME SUBUNIT"/>
    <property type="match status" value="1"/>
</dbReference>
<dbReference type="Pfam" id="PF01292">
    <property type="entry name" value="Ni_hydr_CYTB"/>
    <property type="match status" value="1"/>
</dbReference>
<reference evidence="8 9" key="1">
    <citation type="submission" date="2019-07" db="EMBL/GenBank/DDBJ databases">
        <title>Whole genome shotgun sequence of Skermanella aerolata NBRC 106429.</title>
        <authorList>
            <person name="Hosoyama A."/>
            <person name="Uohara A."/>
            <person name="Ohji S."/>
            <person name="Ichikawa N."/>
        </authorList>
    </citation>
    <scope>NUCLEOTIDE SEQUENCE [LARGE SCALE GENOMIC DNA]</scope>
    <source>
        <strain evidence="8 9">NBRC 106429</strain>
    </source>
</reference>
<evidence type="ECO:0000256" key="5">
    <source>
        <dbReference type="ARBA" id="ARBA00023136"/>
    </source>
</evidence>
<evidence type="ECO:0000256" key="6">
    <source>
        <dbReference type="SAM" id="Phobius"/>
    </source>
</evidence>
<dbReference type="InterPro" id="IPR011577">
    <property type="entry name" value="Cyt_b561_bac/Ni-Hgenase"/>
</dbReference>
<feature type="domain" description="Cytochrome b561 bacterial/Ni-hydrogenase" evidence="7">
    <location>
        <begin position="18"/>
        <end position="193"/>
    </location>
</feature>
<dbReference type="EMBL" id="BJYZ01000013">
    <property type="protein sequence ID" value="GEO39055.1"/>
    <property type="molecule type" value="Genomic_DNA"/>
</dbReference>
<keyword evidence="5 6" id="KW-0472">Membrane</keyword>
<dbReference type="InterPro" id="IPR051542">
    <property type="entry name" value="Hydrogenase_cytochrome"/>
</dbReference>
<dbReference type="RefSeq" id="WP_044433576.1">
    <property type="nucleotide sequence ID" value="NZ_BJYZ01000013.1"/>
</dbReference>
<dbReference type="InterPro" id="IPR016174">
    <property type="entry name" value="Di-haem_cyt_TM"/>
</dbReference>
<dbReference type="Gene3D" id="1.20.950.20">
    <property type="entry name" value="Transmembrane di-heme cytochromes, Chain C"/>
    <property type="match status" value="1"/>
</dbReference>
<evidence type="ECO:0000256" key="4">
    <source>
        <dbReference type="ARBA" id="ARBA00022989"/>
    </source>
</evidence>
<keyword evidence="3 6" id="KW-0812">Transmembrane</keyword>
<dbReference type="Proteomes" id="UP000321523">
    <property type="component" value="Unassembled WGS sequence"/>
</dbReference>
<dbReference type="AlphaFoldDB" id="A0A512DRK6"/>
<sequence length="237" mass="25557">MNDVDTQGPSAGQQSVTVWDLPVRLFHWLLVISIATSWAAAELGWMRIHFLSGYTILTLLLFRLGWGIVGSYPARFATFIGGPRAALEHLRELRLPPDRVPPVLGHNPLGGWMVVTLLLVLLAQAGSGLFTSDDIMVDGPFVDLASNTAVKTLSTTHRLLFDLIFVLVATHVAVIAAYLVIRRENLIRPMITGRKTVPAGMAAEGLAKMPARRSGLLSATLVFCTAAALVVLLLGTA</sequence>
<dbReference type="GO" id="GO:0020037">
    <property type="term" value="F:heme binding"/>
    <property type="evidence" value="ECO:0007669"/>
    <property type="project" value="TreeGrafter"/>
</dbReference>
<protein>
    <submittedName>
        <fullName evidence="8">Cytochrome b561</fullName>
    </submittedName>
</protein>
<feature type="transmembrane region" description="Helical" evidence="6">
    <location>
        <begin position="159"/>
        <end position="181"/>
    </location>
</feature>
<feature type="transmembrane region" description="Helical" evidence="6">
    <location>
        <begin position="109"/>
        <end position="130"/>
    </location>
</feature>
<accession>A0A512DRK6</accession>
<evidence type="ECO:0000256" key="3">
    <source>
        <dbReference type="ARBA" id="ARBA00022692"/>
    </source>
</evidence>
<evidence type="ECO:0000256" key="2">
    <source>
        <dbReference type="ARBA" id="ARBA00022475"/>
    </source>
</evidence>
<comment type="caution">
    <text evidence="8">The sequence shown here is derived from an EMBL/GenBank/DDBJ whole genome shotgun (WGS) entry which is preliminary data.</text>
</comment>
<gene>
    <name evidence="8" type="ORF">SAE02_32030</name>
</gene>
<keyword evidence="9" id="KW-1185">Reference proteome</keyword>
<keyword evidence="4 6" id="KW-1133">Transmembrane helix</keyword>
<evidence type="ECO:0000256" key="1">
    <source>
        <dbReference type="ARBA" id="ARBA00004651"/>
    </source>
</evidence>
<dbReference type="GO" id="GO:0009055">
    <property type="term" value="F:electron transfer activity"/>
    <property type="evidence" value="ECO:0007669"/>
    <property type="project" value="InterPro"/>
</dbReference>
<comment type="subcellular location">
    <subcellularLocation>
        <location evidence="1">Cell membrane</location>
        <topology evidence="1">Multi-pass membrane protein</topology>
    </subcellularLocation>
</comment>
<evidence type="ECO:0000259" key="7">
    <source>
        <dbReference type="Pfam" id="PF01292"/>
    </source>
</evidence>
<name>A0A512DRK6_9PROT</name>
<keyword evidence="2" id="KW-1003">Cell membrane</keyword>
<feature type="transmembrane region" description="Helical" evidence="6">
    <location>
        <begin position="25"/>
        <end position="41"/>
    </location>
</feature>
<evidence type="ECO:0000313" key="9">
    <source>
        <dbReference type="Proteomes" id="UP000321523"/>
    </source>
</evidence>
<dbReference type="GO" id="GO:0022904">
    <property type="term" value="P:respiratory electron transport chain"/>
    <property type="evidence" value="ECO:0007669"/>
    <property type="project" value="InterPro"/>
</dbReference>